<sequence>MAGSFASVDVRGGETIAKKINRLINQSGDLEPAFREIGEFLLETHQQRFIDMQAPEGEPWEPLAPQTLKKKKRQDRILTESGTLADTLNYQLSDNQLMFGSDKEYAATHQFGRDEIPARPFLGLAPFEQDEIIDILSDHLDN</sequence>
<dbReference type="KEGG" id="tvd:SG34_010545"/>
<dbReference type="AlphaFoldDB" id="A0AAE9Z5Z1"/>
<name>A0AAE9Z5Z1_9GAMM</name>
<evidence type="ECO:0000313" key="2">
    <source>
        <dbReference type="Proteomes" id="UP000032352"/>
    </source>
</evidence>
<reference evidence="1 2" key="1">
    <citation type="journal article" date="2015" name="Genome Announc.">
        <title>Draft Genome Sequences of Marine Isolates of Thalassomonas viridans and Thalassomonas actiniarum.</title>
        <authorList>
            <person name="Olonade I."/>
            <person name="van Zyl L.J."/>
            <person name="Trindade M."/>
        </authorList>
    </citation>
    <scope>NUCLEOTIDE SEQUENCE [LARGE SCALE GENOMIC DNA]</scope>
    <source>
        <strain evidence="1 2">XOM25</strain>
    </source>
</reference>
<protein>
    <submittedName>
        <fullName evidence="1">Phage virion morphogenesis protein</fullName>
    </submittedName>
</protein>
<reference evidence="1 2" key="2">
    <citation type="journal article" date="2022" name="Mar. Drugs">
        <title>Bioassay-Guided Fractionation Leads to the Detection of Cholic Acid Generated by the Rare Thalassomonas sp.</title>
        <authorList>
            <person name="Pheiffer F."/>
            <person name="Schneider Y.K."/>
            <person name="Hansen E.H."/>
            <person name="Andersen J.H."/>
            <person name="Isaksson J."/>
            <person name="Busche T."/>
            <person name="R C."/>
            <person name="Kalinowski J."/>
            <person name="Zyl L.V."/>
            <person name="Trindade M."/>
        </authorList>
    </citation>
    <scope>NUCLEOTIDE SEQUENCE [LARGE SCALE GENOMIC DNA]</scope>
    <source>
        <strain evidence="1 2">XOM25</strain>
    </source>
</reference>
<proteinExistence type="predicted"/>
<accession>A0AAE9Z5Z1</accession>
<evidence type="ECO:0000313" key="1">
    <source>
        <dbReference type="EMBL" id="WDE07285.1"/>
    </source>
</evidence>
<gene>
    <name evidence="1" type="ORF">SG34_010545</name>
</gene>
<dbReference type="Pfam" id="PF05069">
    <property type="entry name" value="Phage_tail_S"/>
    <property type="match status" value="1"/>
</dbReference>
<dbReference type="InterPro" id="IPR006522">
    <property type="entry name" value="Phage_virion_morphogenesis"/>
</dbReference>
<dbReference type="RefSeq" id="WP_044840713.1">
    <property type="nucleotide sequence ID" value="NZ_CP059733.1"/>
</dbReference>
<organism evidence="1 2">
    <name type="scientific">Thalassomonas viridans</name>
    <dbReference type="NCBI Taxonomy" id="137584"/>
    <lineage>
        <taxon>Bacteria</taxon>
        <taxon>Pseudomonadati</taxon>
        <taxon>Pseudomonadota</taxon>
        <taxon>Gammaproteobacteria</taxon>
        <taxon>Alteromonadales</taxon>
        <taxon>Colwelliaceae</taxon>
        <taxon>Thalassomonas</taxon>
    </lineage>
</organism>
<keyword evidence="2" id="KW-1185">Reference proteome</keyword>
<dbReference type="NCBIfam" id="TIGR01635">
    <property type="entry name" value="tail_comp_S"/>
    <property type="match status" value="1"/>
</dbReference>
<dbReference type="EMBL" id="CP059733">
    <property type="protein sequence ID" value="WDE07285.1"/>
    <property type="molecule type" value="Genomic_DNA"/>
</dbReference>
<dbReference type="Proteomes" id="UP000032352">
    <property type="component" value="Chromosome"/>
</dbReference>